<dbReference type="PANTHER" id="PTHR30562">
    <property type="entry name" value="UVRC/OXIDOREDUCTASE"/>
    <property type="match status" value="1"/>
</dbReference>
<dbReference type="PROSITE" id="PS50165">
    <property type="entry name" value="UVRC"/>
    <property type="match status" value="1"/>
</dbReference>
<name>A0A1F7Y178_9BACT</name>
<dbReference type="EMBL" id="MGGD01000038">
    <property type="protein sequence ID" value="OGM20285.1"/>
    <property type="molecule type" value="Genomic_DNA"/>
</dbReference>
<dbReference type="AlphaFoldDB" id="A0A1F7Y178"/>
<evidence type="ECO:0000313" key="3">
    <source>
        <dbReference type="EMBL" id="OGM20285.1"/>
    </source>
</evidence>
<dbReference type="InterPro" id="IPR050066">
    <property type="entry name" value="UvrABC_protein_C"/>
</dbReference>
<sequence length="444" mass="51846">MSAILSAKKISLNKNNIKSSPESPGIYIFWEKGTPLYIGKSVNLKKRIESYFFKTLLKKTSLMMESADHFSVIPVNSELESLLLEAKLVNYFKPKFNSQLKDDKHPLYIVITNDYYPRVLTARKKDEHPQAYFFGPFPSSTKVKYILSILRKIFPYSHHKTGKRGCLYSQIGLCDPCPSVIENTMRASLKAKRRRAYLKNIFYVRLFLKGRINKIKRDLEKEMKLNSDKEFFEEAQEINNKINTIDYITQPITNTQLFVGNPNLIDDIRKLESLSLINIIRKITQKKINLVRVECFDVAHLGGSFPTASMVTFIKGEPEKNLYRHFRIRQKRGRDDISSIKEVAKRRKKYISKWGKPDLIIVDGGKAQLKTFSEVFEGVDIVILGLAKRFETLIALNKSETRYNYKSYIVRKGPALYLLQRIRNEAHRFARRYHHYLIKRDLLK</sequence>
<proteinExistence type="predicted"/>
<dbReference type="Pfam" id="PF08459">
    <property type="entry name" value="UvrC_RNaseH_dom"/>
    <property type="match status" value="1"/>
</dbReference>
<dbReference type="InterPro" id="IPR036876">
    <property type="entry name" value="UVR_dom_sf"/>
</dbReference>
<feature type="domain" description="UvrC family homology region profile" evidence="2">
    <location>
        <begin position="269"/>
        <end position="376"/>
    </location>
</feature>
<dbReference type="GO" id="GO:0009380">
    <property type="term" value="C:excinuclease repair complex"/>
    <property type="evidence" value="ECO:0007669"/>
    <property type="project" value="TreeGrafter"/>
</dbReference>
<accession>A0A1F7Y178</accession>
<dbReference type="InterPro" id="IPR047296">
    <property type="entry name" value="GIY-YIG_UvrC_Cho"/>
</dbReference>
<dbReference type="InterPro" id="IPR001162">
    <property type="entry name" value="UvrC_RNase_H_dom"/>
</dbReference>
<dbReference type="Gene3D" id="3.40.1440.10">
    <property type="entry name" value="GIY-YIG endonuclease"/>
    <property type="match status" value="1"/>
</dbReference>
<dbReference type="SUPFAM" id="SSF46600">
    <property type="entry name" value="C-terminal UvrC-binding domain of UvrB"/>
    <property type="match status" value="1"/>
</dbReference>
<dbReference type="InterPro" id="IPR038476">
    <property type="entry name" value="UvrC_RNase_H_dom_sf"/>
</dbReference>
<organism evidence="3 4">
    <name type="scientific">Candidatus Woesebacteria bacterium RIFCSPHIGHO2_01_FULL_38_26b</name>
    <dbReference type="NCBI Taxonomy" id="1802491"/>
    <lineage>
        <taxon>Bacteria</taxon>
        <taxon>Candidatus Woeseibacteriota</taxon>
    </lineage>
</organism>
<comment type="caution">
    <text evidence="3">The sequence shown here is derived from an EMBL/GenBank/DDBJ whole genome shotgun (WGS) entry which is preliminary data.</text>
</comment>
<evidence type="ECO:0000313" key="4">
    <source>
        <dbReference type="Proteomes" id="UP000176741"/>
    </source>
</evidence>
<dbReference type="SMART" id="SM00465">
    <property type="entry name" value="GIYc"/>
    <property type="match status" value="1"/>
</dbReference>
<protein>
    <recommendedName>
        <fullName evidence="5">Excinuclease ABC subunit C</fullName>
    </recommendedName>
</protein>
<dbReference type="InterPro" id="IPR035901">
    <property type="entry name" value="GIY-YIG_endonuc_sf"/>
</dbReference>
<dbReference type="Pfam" id="PF01541">
    <property type="entry name" value="GIY-YIG"/>
    <property type="match status" value="1"/>
</dbReference>
<reference evidence="3 4" key="1">
    <citation type="journal article" date="2016" name="Nat. Commun.">
        <title>Thousands of microbial genomes shed light on interconnected biogeochemical processes in an aquifer system.</title>
        <authorList>
            <person name="Anantharaman K."/>
            <person name="Brown C.T."/>
            <person name="Hug L.A."/>
            <person name="Sharon I."/>
            <person name="Castelle C.J."/>
            <person name="Probst A.J."/>
            <person name="Thomas B.C."/>
            <person name="Singh A."/>
            <person name="Wilkins M.J."/>
            <person name="Karaoz U."/>
            <person name="Brodie E.L."/>
            <person name="Williams K.H."/>
            <person name="Hubbard S.S."/>
            <person name="Banfield J.F."/>
        </authorList>
    </citation>
    <scope>NUCLEOTIDE SEQUENCE [LARGE SCALE GENOMIC DNA]</scope>
</reference>
<dbReference type="SUPFAM" id="SSF82771">
    <property type="entry name" value="GIY-YIG endonuclease"/>
    <property type="match status" value="1"/>
</dbReference>
<feature type="domain" description="GIY-YIG" evidence="1">
    <location>
        <begin position="22"/>
        <end position="98"/>
    </location>
</feature>
<dbReference type="PANTHER" id="PTHR30562:SF1">
    <property type="entry name" value="UVRABC SYSTEM PROTEIN C"/>
    <property type="match status" value="1"/>
</dbReference>
<gene>
    <name evidence="3" type="ORF">A2771_00705</name>
</gene>
<evidence type="ECO:0000259" key="2">
    <source>
        <dbReference type="PROSITE" id="PS50165"/>
    </source>
</evidence>
<evidence type="ECO:0000259" key="1">
    <source>
        <dbReference type="PROSITE" id="PS50164"/>
    </source>
</evidence>
<evidence type="ECO:0008006" key="5">
    <source>
        <dbReference type="Google" id="ProtNLM"/>
    </source>
</evidence>
<dbReference type="Gene3D" id="3.30.420.340">
    <property type="entry name" value="UvrC, RNAse H endonuclease domain"/>
    <property type="match status" value="1"/>
</dbReference>
<dbReference type="Proteomes" id="UP000176741">
    <property type="component" value="Unassembled WGS sequence"/>
</dbReference>
<dbReference type="GO" id="GO:0009381">
    <property type="term" value="F:excinuclease ABC activity"/>
    <property type="evidence" value="ECO:0007669"/>
    <property type="project" value="InterPro"/>
</dbReference>
<dbReference type="CDD" id="cd10434">
    <property type="entry name" value="GIY-YIG_UvrC_Cho"/>
    <property type="match status" value="1"/>
</dbReference>
<dbReference type="InterPro" id="IPR000305">
    <property type="entry name" value="GIY-YIG_endonuc"/>
</dbReference>
<dbReference type="PROSITE" id="PS50164">
    <property type="entry name" value="GIY_YIG"/>
    <property type="match status" value="1"/>
</dbReference>
<dbReference type="GO" id="GO:0006289">
    <property type="term" value="P:nucleotide-excision repair"/>
    <property type="evidence" value="ECO:0007669"/>
    <property type="project" value="InterPro"/>
</dbReference>